<dbReference type="RefSeq" id="WP_004283042.1">
    <property type="nucleotide sequence ID" value="NZ_CAUJRG010000033.1"/>
</dbReference>
<dbReference type="STRING" id="28091.SAMEA3174300_00684"/>
<reference evidence="1 2" key="1">
    <citation type="submission" date="2018-12" db="EMBL/GenBank/DDBJ databases">
        <authorList>
            <consortium name="Pathogen Informatics"/>
        </authorList>
    </citation>
    <scope>NUCLEOTIDE SEQUENCE [LARGE SCALE GENOMIC DNA]</scope>
    <source>
        <strain evidence="1 2">NCTC12742</strain>
    </source>
</reference>
<proteinExistence type="predicted"/>
<protein>
    <submittedName>
        <fullName evidence="1">Uncharacterized protein</fullName>
    </submittedName>
</protein>
<dbReference type="Proteomes" id="UP000272771">
    <property type="component" value="Chromosome"/>
</dbReference>
<name>A0A3S5B1F7_9NEIS</name>
<keyword evidence="2" id="KW-1185">Reference proteome</keyword>
<sequence>MEKRYILNFLRISEGIPARAANKWRHILSTCWNNIFDGKLLISNYNFVLMNDNKRLTINFVLPPVENKNTYFKNDIFMISLSMSDIICSENLQEILNGNIGSIELSISYIEDGLFEIFLYFDNKYINLKTNDILISSLYKKDSNDFKLIF</sequence>
<gene>
    <name evidence="1" type="ORF">NCTC12742_00008</name>
</gene>
<evidence type="ECO:0000313" key="1">
    <source>
        <dbReference type="EMBL" id="VEJ49057.1"/>
    </source>
</evidence>
<dbReference type="AlphaFoldDB" id="A0A3S5B1F7"/>
<dbReference type="KEGG" id="nwe:SAMEA3174300_0684"/>
<accession>A0A3S5B1F7</accession>
<organism evidence="1 2">
    <name type="scientific">Neisseria weaveri</name>
    <dbReference type="NCBI Taxonomy" id="28091"/>
    <lineage>
        <taxon>Bacteria</taxon>
        <taxon>Pseudomonadati</taxon>
        <taxon>Pseudomonadota</taxon>
        <taxon>Betaproteobacteria</taxon>
        <taxon>Neisseriales</taxon>
        <taxon>Neisseriaceae</taxon>
        <taxon>Neisseria</taxon>
    </lineage>
</organism>
<dbReference type="EMBL" id="LR134533">
    <property type="protein sequence ID" value="VEJ49057.1"/>
    <property type="molecule type" value="Genomic_DNA"/>
</dbReference>
<evidence type="ECO:0000313" key="2">
    <source>
        <dbReference type="Proteomes" id="UP000272771"/>
    </source>
</evidence>